<gene>
    <name evidence="1" type="ORF">PAXRUDRAFT_169069</name>
</gene>
<dbReference type="EMBL" id="KN827339">
    <property type="protein sequence ID" value="KIK76705.1"/>
    <property type="molecule type" value="Genomic_DNA"/>
</dbReference>
<name>A0A0D0DFV7_9AGAM</name>
<dbReference type="GO" id="GO:0003676">
    <property type="term" value="F:nucleic acid binding"/>
    <property type="evidence" value="ECO:0007669"/>
    <property type="project" value="InterPro"/>
</dbReference>
<dbReference type="Proteomes" id="UP000054538">
    <property type="component" value="Unassembled WGS sequence"/>
</dbReference>
<protein>
    <submittedName>
        <fullName evidence="1">Unplaced genomic scaffold scaffold_2517, whole genome shotgun sequence</fullName>
    </submittedName>
</protein>
<reference evidence="1 2" key="1">
    <citation type="submission" date="2014-04" db="EMBL/GenBank/DDBJ databases">
        <authorList>
            <consortium name="DOE Joint Genome Institute"/>
            <person name="Kuo A."/>
            <person name="Kohler A."/>
            <person name="Jargeat P."/>
            <person name="Nagy L.G."/>
            <person name="Floudas D."/>
            <person name="Copeland A."/>
            <person name="Barry K.W."/>
            <person name="Cichocki N."/>
            <person name="Veneault-Fourrey C."/>
            <person name="LaButti K."/>
            <person name="Lindquist E.A."/>
            <person name="Lipzen A."/>
            <person name="Lundell T."/>
            <person name="Morin E."/>
            <person name="Murat C."/>
            <person name="Sun H."/>
            <person name="Tunlid A."/>
            <person name="Henrissat B."/>
            <person name="Grigoriev I.V."/>
            <person name="Hibbett D.S."/>
            <person name="Martin F."/>
            <person name="Nordberg H.P."/>
            <person name="Cantor M.N."/>
            <person name="Hua S.X."/>
        </authorList>
    </citation>
    <scope>NUCLEOTIDE SEQUENCE [LARGE SCALE GENOMIC DNA]</scope>
    <source>
        <strain evidence="1 2">Ve08.2h10</strain>
    </source>
</reference>
<sequence length="520" mass="60088">MNWIAASLQAAHSFQASSYTAKNLRKWAQSFISDRTDLPINLYGSWNVSLLNKGELAKEIHMHLQTIGKYVSAADIIQFLDTPDVKERYALKKTISLTTAQRWMHMMDYRWTKAPSGQYIDGHECEDVVKYRQTTFLPTIGKLEWNLREWKDGLEEMDDKAPRPQNRQVVIWYHNESTFYANDRRKVYWVHTSETAKPRQKGEGASIMVVDFVSADYGWLRSPDSSEWTRVLFRAGKAQDGYYTNNDILAHARKAMDILEKYYPDERHVLVFDNATTHIKQADDALSARKMSKFPTKPGNPFFGVERNVANANGKPVYAPNGKILKEKVRMRDTTKVDGTVQSLYFRVDEENPGVFKGMAKILEERGYTIGNLRTECVGFKCPPNVPRCCCRRLLYNEPDFAQVPSLLESVCHARRFKVIFLPKFHCELNFIEQCWGYAKRKYCEYPPSVSEAVLEQNVIRALESVPICTIRRYATRSLRFMDAYRHGLDGRQAIWAAKKYRGHRVLPQTILDEVSKAGK</sequence>
<dbReference type="OrthoDB" id="10039611at2759"/>
<dbReference type="PANTHER" id="PTHR35871">
    <property type="entry name" value="EXPRESSED PROTEIN"/>
    <property type="match status" value="1"/>
</dbReference>
<evidence type="ECO:0000313" key="1">
    <source>
        <dbReference type="EMBL" id="KIK76705.1"/>
    </source>
</evidence>
<dbReference type="InParanoid" id="A0A0D0DFV7"/>
<reference evidence="2" key="2">
    <citation type="submission" date="2015-01" db="EMBL/GenBank/DDBJ databases">
        <title>Evolutionary Origins and Diversification of the Mycorrhizal Mutualists.</title>
        <authorList>
            <consortium name="DOE Joint Genome Institute"/>
            <consortium name="Mycorrhizal Genomics Consortium"/>
            <person name="Kohler A."/>
            <person name="Kuo A."/>
            <person name="Nagy L.G."/>
            <person name="Floudas D."/>
            <person name="Copeland A."/>
            <person name="Barry K.W."/>
            <person name="Cichocki N."/>
            <person name="Veneault-Fourrey C."/>
            <person name="LaButti K."/>
            <person name="Lindquist E.A."/>
            <person name="Lipzen A."/>
            <person name="Lundell T."/>
            <person name="Morin E."/>
            <person name="Murat C."/>
            <person name="Riley R."/>
            <person name="Ohm R."/>
            <person name="Sun H."/>
            <person name="Tunlid A."/>
            <person name="Henrissat B."/>
            <person name="Grigoriev I.V."/>
            <person name="Hibbett D.S."/>
            <person name="Martin F."/>
        </authorList>
    </citation>
    <scope>NUCLEOTIDE SEQUENCE [LARGE SCALE GENOMIC DNA]</scope>
    <source>
        <strain evidence="2">Ve08.2h10</strain>
    </source>
</reference>
<proteinExistence type="predicted"/>
<dbReference type="AlphaFoldDB" id="A0A0D0DFV7"/>
<organism evidence="1 2">
    <name type="scientific">Paxillus rubicundulus Ve08.2h10</name>
    <dbReference type="NCBI Taxonomy" id="930991"/>
    <lineage>
        <taxon>Eukaryota</taxon>
        <taxon>Fungi</taxon>
        <taxon>Dikarya</taxon>
        <taxon>Basidiomycota</taxon>
        <taxon>Agaricomycotina</taxon>
        <taxon>Agaricomycetes</taxon>
        <taxon>Agaricomycetidae</taxon>
        <taxon>Boletales</taxon>
        <taxon>Paxilineae</taxon>
        <taxon>Paxillaceae</taxon>
        <taxon>Paxillus</taxon>
    </lineage>
</organism>
<evidence type="ECO:0000313" key="2">
    <source>
        <dbReference type="Proteomes" id="UP000054538"/>
    </source>
</evidence>
<keyword evidence="2" id="KW-1185">Reference proteome</keyword>
<dbReference type="InterPro" id="IPR036397">
    <property type="entry name" value="RNaseH_sf"/>
</dbReference>
<dbReference type="PANTHER" id="PTHR35871:SF1">
    <property type="entry name" value="CXC1-LIKE CYSTEINE CLUSTER ASSOCIATED WITH KDZ TRANSPOSASES DOMAIN-CONTAINING PROTEIN"/>
    <property type="match status" value="1"/>
</dbReference>
<dbReference type="HOGENOM" id="CLU_005726_1_0_1"/>
<dbReference type="Gene3D" id="3.30.420.10">
    <property type="entry name" value="Ribonuclease H-like superfamily/Ribonuclease H"/>
    <property type="match status" value="1"/>
</dbReference>
<accession>A0A0D0DFV7</accession>